<organism evidence="2 3">
    <name type="scientific">Candidatus Sungiibacteriota bacterium</name>
    <dbReference type="NCBI Taxonomy" id="2750080"/>
    <lineage>
        <taxon>Bacteria</taxon>
        <taxon>Candidatus Sungiibacteriota</taxon>
    </lineage>
</organism>
<feature type="transmembrane region" description="Helical" evidence="1">
    <location>
        <begin position="7"/>
        <end position="25"/>
    </location>
</feature>
<sequence>MKDFALKFMDIMIGIVLGLGFQWWPDLREPWQYAAFIFAYLSIIDYWVDTAPTLKKYPPKRELDLMLDVAIMFVLFLFIQATLKTVISFLAVFIVFRILDSLWIFRLKKEHKPAYHDEMVVNTWLIFNGAEIIIALGLIAFNGVYQLPAITLLGIFIIARLASRILSSFRYKRVYFVQ</sequence>
<dbReference type="EMBL" id="CP066690">
    <property type="protein sequence ID" value="QQG45379.1"/>
    <property type="molecule type" value="Genomic_DNA"/>
</dbReference>
<evidence type="ECO:0000256" key="1">
    <source>
        <dbReference type="SAM" id="Phobius"/>
    </source>
</evidence>
<protein>
    <submittedName>
        <fullName evidence="2">Uncharacterized protein</fullName>
    </submittedName>
</protein>
<keyword evidence="1" id="KW-0812">Transmembrane</keyword>
<gene>
    <name evidence="2" type="ORF">HYW89_00360</name>
</gene>
<evidence type="ECO:0000313" key="3">
    <source>
        <dbReference type="Proteomes" id="UP000595618"/>
    </source>
</evidence>
<keyword evidence="1" id="KW-1133">Transmembrane helix</keyword>
<feature type="transmembrane region" description="Helical" evidence="1">
    <location>
        <begin position="119"/>
        <end position="139"/>
    </location>
</feature>
<name>A0A7T5UPZ1_9BACT</name>
<reference evidence="2 3" key="1">
    <citation type="submission" date="2020-07" db="EMBL/GenBank/DDBJ databases">
        <title>Huge and variable diversity of episymbiotic CPR bacteria and DPANN archaea in groundwater ecosystems.</title>
        <authorList>
            <person name="He C.Y."/>
            <person name="Keren R."/>
            <person name="Whittaker M."/>
            <person name="Farag I.F."/>
            <person name="Doudna J."/>
            <person name="Cate J.H.D."/>
            <person name="Banfield J.F."/>
        </authorList>
    </citation>
    <scope>NUCLEOTIDE SEQUENCE [LARGE SCALE GENOMIC DNA]</scope>
    <source>
        <strain evidence="2">NC_groundwater_541_Ag_S-0.1um_46_50</strain>
    </source>
</reference>
<keyword evidence="1" id="KW-0472">Membrane</keyword>
<dbReference type="Proteomes" id="UP000595618">
    <property type="component" value="Chromosome"/>
</dbReference>
<feature type="transmembrane region" description="Helical" evidence="1">
    <location>
        <begin position="145"/>
        <end position="163"/>
    </location>
</feature>
<proteinExistence type="predicted"/>
<accession>A0A7T5UPZ1</accession>
<dbReference type="AlphaFoldDB" id="A0A7T5UPZ1"/>
<feature type="transmembrane region" description="Helical" evidence="1">
    <location>
        <begin position="87"/>
        <end position="107"/>
    </location>
</feature>
<evidence type="ECO:0000313" key="2">
    <source>
        <dbReference type="EMBL" id="QQG45379.1"/>
    </source>
</evidence>